<feature type="region of interest" description="Disordered" evidence="1">
    <location>
        <begin position="22"/>
        <end position="73"/>
    </location>
</feature>
<gene>
    <name evidence="2" type="ORF">Leucomu_07810</name>
</gene>
<accession>A0ABX5QFU1</accession>
<evidence type="ECO:0008006" key="4">
    <source>
        <dbReference type="Google" id="ProtNLM"/>
    </source>
</evidence>
<proteinExistence type="predicted"/>
<protein>
    <recommendedName>
        <fullName evidence="4">Type II toxin-antitoxin system PemK/MazF family toxin</fullName>
    </recommendedName>
</protein>
<dbReference type="RefSeq" id="WP_128386859.1">
    <property type="nucleotide sequence ID" value="NZ_CP035037.1"/>
</dbReference>
<evidence type="ECO:0000256" key="1">
    <source>
        <dbReference type="SAM" id="MobiDB-lite"/>
    </source>
</evidence>
<dbReference type="InterPro" id="IPR003477">
    <property type="entry name" value="PemK-like"/>
</dbReference>
<dbReference type="EMBL" id="CP035037">
    <property type="protein sequence ID" value="QAB17836.1"/>
    <property type="molecule type" value="Genomic_DNA"/>
</dbReference>
<dbReference type="Pfam" id="PF02452">
    <property type="entry name" value="PemK_toxin"/>
    <property type="match status" value="1"/>
</dbReference>
<evidence type="ECO:0000313" key="2">
    <source>
        <dbReference type="EMBL" id="QAB17836.1"/>
    </source>
</evidence>
<name>A0ABX5QFU1_9MICO</name>
<dbReference type="Proteomes" id="UP000285768">
    <property type="component" value="Chromosome"/>
</dbReference>
<evidence type="ECO:0000313" key="3">
    <source>
        <dbReference type="Proteomes" id="UP000285768"/>
    </source>
</evidence>
<reference evidence="2 3" key="1">
    <citation type="submission" date="2019-01" db="EMBL/GenBank/DDBJ databases">
        <title>Leucobacter muris sp. nov. isolated from the nose of a laboratory mouse.</title>
        <authorList>
            <person name="Benga L."/>
            <person name="Sproeer C."/>
            <person name="Schumann P."/>
            <person name="Verbarg S."/>
            <person name="Bunk B."/>
            <person name="Engelhardt E."/>
            <person name="Benten P.M."/>
            <person name="Sager M."/>
        </authorList>
    </citation>
    <scope>NUCLEOTIDE SEQUENCE [LARGE SCALE GENOMIC DNA]</scope>
    <source>
        <strain evidence="2 3">DSM 101948</strain>
    </source>
</reference>
<sequence length="200" mass="21433">MAGGASGRGLLRGIARAVADALIGSQRRPGSDRGRGSRGRPAVLRAARRGSDTASPALGLEDSPGRNGADATRDLTPHEIGALRPSYEPHPDGDPDPGEIVWTWVPYVENDGRGKDRPVLIIARIDGDTTAGCYLSTKAHRDFVSVGTGGWDSQGRESFLSPERVLRITDSGMRREGHVLPRERFAPAVQAVMRRHGIRG</sequence>
<keyword evidence="3" id="KW-1185">Reference proteome</keyword>
<dbReference type="SUPFAM" id="SSF50118">
    <property type="entry name" value="Cell growth inhibitor/plasmid maintenance toxic component"/>
    <property type="match status" value="1"/>
</dbReference>
<organism evidence="2 3">
    <name type="scientific">Leucobacter muris</name>
    <dbReference type="NCBI Taxonomy" id="1935379"/>
    <lineage>
        <taxon>Bacteria</taxon>
        <taxon>Bacillati</taxon>
        <taxon>Actinomycetota</taxon>
        <taxon>Actinomycetes</taxon>
        <taxon>Micrococcales</taxon>
        <taxon>Microbacteriaceae</taxon>
        <taxon>Leucobacter</taxon>
    </lineage>
</organism>